<feature type="domain" description="UspA" evidence="5">
    <location>
        <begin position="5"/>
        <end position="123"/>
    </location>
</feature>
<dbReference type="RefSeq" id="WP_010562929.1">
    <property type="nucleotide sequence ID" value="NZ_FUYI01000003.1"/>
</dbReference>
<evidence type="ECO:0000313" key="8">
    <source>
        <dbReference type="Proteomes" id="UP000182858"/>
    </source>
</evidence>
<dbReference type="PANTHER" id="PTHR47892:SF1">
    <property type="entry name" value="UNIVERSAL STRESS PROTEIN E"/>
    <property type="match status" value="1"/>
</dbReference>
<organism evidence="7 9">
    <name type="scientific">Pseudomonas extremaustralis</name>
    <dbReference type="NCBI Taxonomy" id="359110"/>
    <lineage>
        <taxon>Bacteria</taxon>
        <taxon>Pseudomonadati</taxon>
        <taxon>Pseudomonadota</taxon>
        <taxon>Gammaproteobacteria</taxon>
        <taxon>Pseudomonadales</taxon>
        <taxon>Pseudomonadaceae</taxon>
        <taxon>Pseudomonas</taxon>
    </lineage>
</organism>
<dbReference type="GeneID" id="78553035"/>
<dbReference type="PANTHER" id="PTHR47892">
    <property type="entry name" value="UNIVERSAL STRESS PROTEIN E"/>
    <property type="match status" value="1"/>
</dbReference>
<reference evidence="7 9" key="2">
    <citation type="submission" date="2019-06" db="EMBL/GenBank/DDBJ databases">
        <title>Pseudomonas bimorpha sp. nov. isolated from bovine raw milk and skim milk concentrate.</title>
        <authorList>
            <person name="Hofmann K."/>
            <person name="Huptas C."/>
            <person name="Doll E."/>
            <person name="Scherer S."/>
            <person name="Wenning M."/>
        </authorList>
    </citation>
    <scope>NUCLEOTIDE SEQUENCE [LARGE SCALE GENOMIC DNA]</scope>
    <source>
        <strain evidence="7 9">DSM 17835</strain>
    </source>
</reference>
<sequence length="315" mass="35005">MLQLKRILLIAPSEMTRTPAFGRAQSLALATGALLHIVAFDEVTPLEQAGLFDQDALAQARAGYLQIHRHWLEQQARFQRRAGLQVTCEVVWAKQSPAQVLAYVNDFQPDLVVKDVQHISLLDRTFHRPLDWLLLRDCPACLHLVTDARHPKPLKVLAAIDLSHLEELTYGLNEQILELASTLARTCDAQLHLLNVSNWSVMGDTVMSVPTQSLDSSLGEAVNDAQVEAFDALAERYDVEKNHQHVLTGVPHKVIRQFAGRNGFDMVVLGTAHRHGLDRMIGSTAESVLNHTSCSLMIVKPLPRPLIEAGQQAVR</sequence>
<dbReference type="EMBL" id="LT629689">
    <property type="protein sequence ID" value="SDE96346.1"/>
    <property type="molecule type" value="Genomic_DNA"/>
</dbReference>
<comment type="function">
    <text evidence="4">Required for resistance to DNA-damaging agents.</text>
</comment>
<dbReference type="Gene3D" id="3.40.50.12370">
    <property type="match status" value="1"/>
</dbReference>
<protein>
    <submittedName>
        <fullName evidence="6">Universal stress protein E</fullName>
    </submittedName>
    <submittedName>
        <fullName evidence="7">Universal stress protein UspA</fullName>
    </submittedName>
</protein>
<reference evidence="6 8" key="1">
    <citation type="submission" date="2016-10" db="EMBL/GenBank/DDBJ databases">
        <authorList>
            <person name="Varghese N."/>
            <person name="Submissions S."/>
        </authorList>
    </citation>
    <scope>NUCLEOTIDE SEQUENCE [LARGE SCALE GENOMIC DNA]</scope>
    <source>
        <strain evidence="6 8">DSM 17835</strain>
    </source>
</reference>
<evidence type="ECO:0000313" key="9">
    <source>
        <dbReference type="Proteomes" id="UP000317951"/>
    </source>
</evidence>
<dbReference type="PRINTS" id="PR01438">
    <property type="entry name" value="UNVRSLSTRESS"/>
</dbReference>
<comment type="similarity">
    <text evidence="2">Belongs to the universal stress protein A family.</text>
</comment>
<evidence type="ECO:0000256" key="2">
    <source>
        <dbReference type="ARBA" id="ARBA00008791"/>
    </source>
</evidence>
<evidence type="ECO:0000256" key="3">
    <source>
        <dbReference type="ARBA" id="ARBA00022490"/>
    </source>
</evidence>
<keyword evidence="3" id="KW-0963">Cytoplasm</keyword>
<dbReference type="EMBL" id="VFET01000001">
    <property type="protein sequence ID" value="TWS07408.1"/>
    <property type="molecule type" value="Genomic_DNA"/>
</dbReference>
<dbReference type="InterPro" id="IPR006015">
    <property type="entry name" value="Universal_stress_UspA"/>
</dbReference>
<feature type="domain" description="UspA" evidence="5">
    <location>
        <begin position="175"/>
        <end position="300"/>
    </location>
</feature>
<name>A0A5C5QQN8_9PSED</name>
<evidence type="ECO:0000256" key="1">
    <source>
        <dbReference type="ARBA" id="ARBA00004496"/>
    </source>
</evidence>
<gene>
    <name evidence="7" type="ORF">FIV36_01315</name>
    <name evidence="6" type="ORF">SAMN05216591_1539</name>
</gene>
<dbReference type="Proteomes" id="UP000182858">
    <property type="component" value="Chromosome I"/>
</dbReference>
<evidence type="ECO:0000313" key="6">
    <source>
        <dbReference type="EMBL" id="SDE96346.1"/>
    </source>
</evidence>
<evidence type="ECO:0000259" key="5">
    <source>
        <dbReference type="Pfam" id="PF00582"/>
    </source>
</evidence>
<dbReference type="Proteomes" id="UP000317951">
    <property type="component" value="Unassembled WGS sequence"/>
</dbReference>
<proteinExistence type="inferred from homology"/>
<dbReference type="Pfam" id="PF00582">
    <property type="entry name" value="Usp"/>
    <property type="match status" value="2"/>
</dbReference>
<dbReference type="GO" id="GO:0005737">
    <property type="term" value="C:cytoplasm"/>
    <property type="evidence" value="ECO:0007669"/>
    <property type="project" value="UniProtKB-SubCell"/>
</dbReference>
<dbReference type="OrthoDB" id="239260at2"/>
<dbReference type="AlphaFoldDB" id="A0A5C5QQN8"/>
<evidence type="ECO:0000313" key="7">
    <source>
        <dbReference type="EMBL" id="TWS07408.1"/>
    </source>
</evidence>
<dbReference type="SUPFAM" id="SSF52402">
    <property type="entry name" value="Adenine nucleotide alpha hydrolases-like"/>
    <property type="match status" value="2"/>
</dbReference>
<accession>A0A5C5QQN8</accession>
<evidence type="ECO:0000256" key="4">
    <source>
        <dbReference type="ARBA" id="ARBA00037131"/>
    </source>
</evidence>
<comment type="subcellular location">
    <subcellularLocation>
        <location evidence="1">Cytoplasm</location>
    </subcellularLocation>
</comment>
<keyword evidence="8" id="KW-1185">Reference proteome</keyword>
<dbReference type="InterPro" id="IPR006016">
    <property type="entry name" value="UspA"/>
</dbReference>